<dbReference type="OrthoDB" id="75169at2759"/>
<dbReference type="EMBL" id="CAJPEV010001872">
    <property type="protein sequence ID" value="CAG0894687.1"/>
    <property type="molecule type" value="Genomic_DNA"/>
</dbReference>
<gene>
    <name evidence="3" type="ORF">DSTB1V02_LOCUS8310</name>
</gene>
<protein>
    <recommendedName>
        <fullName evidence="5">Phenazine biosynthesis-like domain-containing protein</fullName>
    </recommendedName>
</protein>
<keyword evidence="2" id="KW-0413">Isomerase</keyword>
<dbReference type="EMBL" id="LR901389">
    <property type="protein sequence ID" value="CAD7248498.1"/>
    <property type="molecule type" value="Genomic_DNA"/>
</dbReference>
<reference evidence="3" key="1">
    <citation type="submission" date="2020-11" db="EMBL/GenBank/DDBJ databases">
        <authorList>
            <person name="Tran Van P."/>
        </authorList>
    </citation>
    <scope>NUCLEOTIDE SEQUENCE</scope>
</reference>
<dbReference type="Pfam" id="PF02567">
    <property type="entry name" value="PhzC-PhzF"/>
    <property type="match status" value="1"/>
</dbReference>
<dbReference type="GO" id="GO:0005737">
    <property type="term" value="C:cytoplasm"/>
    <property type="evidence" value="ECO:0007669"/>
    <property type="project" value="TreeGrafter"/>
</dbReference>
<dbReference type="GO" id="GO:0016853">
    <property type="term" value="F:isomerase activity"/>
    <property type="evidence" value="ECO:0007669"/>
    <property type="project" value="UniProtKB-KW"/>
</dbReference>
<sequence>MMASHAHPDEDSRSPVATLEAQFFVWGPGICLGCGDANEGRPGSPHTVLAPYWCEKLHGKLAMRAYQVSKRGGDLSIRVRGSRVDIGGNFHIIKMQSDQGRSKLGVSLPVFIVDAFTGQPFSGNPAAVCLVEGRQDIPDHAKQSMAAEFNLSETAIVTKIRLQDGFDTGSKFSLRWFTPTNEVPLCGHATVAAAAVLFFCCNNPNEKIEFETMSGILGVRKQGRMIVMDFPSYKPMQLDAKQKKDAQPLIKGILKDLLPADTAYCPVTKKLLVRLEDFCSRTMLEELEVSGEKLMNLHDGSLFKGVIVTVKGGSEASGGYDFFSRYFAPWNGILEDPVTGSAHTILAPYWSEKLKGKQVMHAHQCSKRGGDLNLKLRGSRVDIGGNFHIIVKGVIHI</sequence>
<dbReference type="NCBIfam" id="TIGR00654">
    <property type="entry name" value="PhzF_family"/>
    <property type="match status" value="1"/>
</dbReference>
<dbReference type="SUPFAM" id="SSF54506">
    <property type="entry name" value="Diaminopimelate epimerase-like"/>
    <property type="match status" value="2"/>
</dbReference>
<evidence type="ECO:0008006" key="5">
    <source>
        <dbReference type="Google" id="ProtNLM"/>
    </source>
</evidence>
<evidence type="ECO:0000313" key="4">
    <source>
        <dbReference type="Proteomes" id="UP000677054"/>
    </source>
</evidence>
<evidence type="ECO:0000313" key="3">
    <source>
        <dbReference type="EMBL" id="CAD7248498.1"/>
    </source>
</evidence>
<comment type="similarity">
    <text evidence="1">Belongs to the PhzF family.</text>
</comment>
<name>A0A7R8XJZ0_9CRUS</name>
<dbReference type="InterPro" id="IPR003719">
    <property type="entry name" value="Phenazine_PhzF-like"/>
</dbReference>
<accession>A0A7R8XJZ0</accession>
<evidence type="ECO:0000256" key="1">
    <source>
        <dbReference type="ARBA" id="ARBA00008270"/>
    </source>
</evidence>
<dbReference type="AlphaFoldDB" id="A0A7R8XJZ0"/>
<dbReference type="Gene3D" id="3.10.310.10">
    <property type="entry name" value="Diaminopimelate Epimerase, Chain A, domain 1"/>
    <property type="match status" value="3"/>
</dbReference>
<organism evidence="3">
    <name type="scientific">Darwinula stevensoni</name>
    <dbReference type="NCBI Taxonomy" id="69355"/>
    <lineage>
        <taxon>Eukaryota</taxon>
        <taxon>Metazoa</taxon>
        <taxon>Ecdysozoa</taxon>
        <taxon>Arthropoda</taxon>
        <taxon>Crustacea</taxon>
        <taxon>Oligostraca</taxon>
        <taxon>Ostracoda</taxon>
        <taxon>Podocopa</taxon>
        <taxon>Podocopida</taxon>
        <taxon>Darwinulocopina</taxon>
        <taxon>Darwinuloidea</taxon>
        <taxon>Darwinulidae</taxon>
        <taxon>Darwinula</taxon>
    </lineage>
</organism>
<keyword evidence="4" id="KW-1185">Reference proteome</keyword>
<proteinExistence type="inferred from homology"/>
<evidence type="ECO:0000256" key="2">
    <source>
        <dbReference type="ARBA" id="ARBA00023235"/>
    </source>
</evidence>
<dbReference type="Proteomes" id="UP000677054">
    <property type="component" value="Unassembled WGS sequence"/>
</dbReference>
<dbReference type="PANTHER" id="PTHR13774">
    <property type="entry name" value="PHENAZINE BIOSYNTHESIS PROTEIN"/>
    <property type="match status" value="1"/>
</dbReference>
<dbReference type="PANTHER" id="PTHR13774:SF17">
    <property type="entry name" value="PHENAZINE BIOSYNTHESIS-LIKE DOMAIN-CONTAINING PROTEIN"/>
    <property type="match status" value="1"/>
</dbReference>